<dbReference type="SMART" id="SM00091">
    <property type="entry name" value="PAS"/>
    <property type="match status" value="3"/>
</dbReference>
<dbReference type="EMBL" id="BARS01003316">
    <property type="protein sequence ID" value="GAF80989.1"/>
    <property type="molecule type" value="Genomic_DNA"/>
</dbReference>
<protein>
    <recommendedName>
        <fullName evidence="4">PAS domain S-box protein</fullName>
    </recommendedName>
</protein>
<evidence type="ECO:0000259" key="2">
    <source>
        <dbReference type="PROSITE" id="PS50113"/>
    </source>
</evidence>
<proteinExistence type="predicted"/>
<dbReference type="PANTHER" id="PTHR44757:SF2">
    <property type="entry name" value="BIOFILM ARCHITECTURE MAINTENANCE PROTEIN MBAA"/>
    <property type="match status" value="1"/>
</dbReference>
<dbReference type="Pfam" id="PF00989">
    <property type="entry name" value="PAS"/>
    <property type="match status" value="1"/>
</dbReference>
<dbReference type="NCBIfam" id="TIGR00229">
    <property type="entry name" value="sensory_box"/>
    <property type="match status" value="4"/>
</dbReference>
<dbReference type="Pfam" id="PF08448">
    <property type="entry name" value="PAS_4"/>
    <property type="match status" value="1"/>
</dbReference>
<dbReference type="PANTHER" id="PTHR44757">
    <property type="entry name" value="DIGUANYLATE CYCLASE DGCP"/>
    <property type="match status" value="1"/>
</dbReference>
<comment type="caution">
    <text evidence="3">The sequence shown here is derived from an EMBL/GenBank/DDBJ whole genome shotgun (WGS) entry which is preliminary data.</text>
</comment>
<evidence type="ECO:0000313" key="3">
    <source>
        <dbReference type="EMBL" id="GAF80989.1"/>
    </source>
</evidence>
<dbReference type="SUPFAM" id="SSF55785">
    <property type="entry name" value="PYP-like sensor domain (PAS domain)"/>
    <property type="match status" value="5"/>
</dbReference>
<gene>
    <name evidence="3" type="ORF">S01H1_06419</name>
</gene>
<dbReference type="PROSITE" id="PS50112">
    <property type="entry name" value="PAS"/>
    <property type="match status" value="3"/>
</dbReference>
<name>X0SJ25_9ZZZZ</name>
<dbReference type="InterPro" id="IPR052155">
    <property type="entry name" value="Biofilm_reg_signaling"/>
</dbReference>
<dbReference type="PROSITE" id="PS50113">
    <property type="entry name" value="PAC"/>
    <property type="match status" value="4"/>
</dbReference>
<dbReference type="AlphaFoldDB" id="X0SJ25"/>
<feature type="domain" description="PAC" evidence="2">
    <location>
        <begin position="34"/>
        <end position="86"/>
    </location>
</feature>
<sequence>LKELEGTNVRKLTPKKWHKLEAEATKHLMSEGYGIFEKEYIRKDGTIFSVLLSAWLIRDGQGNPAGIGAFVKDITERKKAEPAVRETDQKYRTLLHSNSTGIAITTLDGEVVDANQAYQDMVGYTLKELSGTNVRKLTPKKWHKFEAEATKHLMSEGYGTFEKEYIRKDGTIFPVSLSTWLIRDRQGNPAGIGAFVKDTAQHQQPEKTLWEANARYKALFDRTLYCVYVHDFEGRFLDANDAALNLLGYTKEELTSIDISSLLGEDQLLTALKTLEEIKQTGRQKRTTEYKLTTKDGNYVWVETEASLIYRGEEPYAIQGIAKDITAHKKAEEKLQKSEQDKTVILSSVSELVSYQDYDLRILWANRAAGESVGLSADELVGRHCYEVWQQRSEPCTGCPVLKAIETGEVQEAEMTTLDGRLWFIRGYPVKVDDGKVVGAVEVTLEITERKRAEEAMWESGERLRAMFESVTDGIAIV</sequence>
<organism evidence="3">
    <name type="scientific">marine sediment metagenome</name>
    <dbReference type="NCBI Taxonomy" id="412755"/>
    <lineage>
        <taxon>unclassified sequences</taxon>
        <taxon>metagenomes</taxon>
        <taxon>ecological metagenomes</taxon>
    </lineage>
</organism>
<evidence type="ECO:0000259" key="1">
    <source>
        <dbReference type="PROSITE" id="PS50112"/>
    </source>
</evidence>
<dbReference type="Pfam" id="PF13426">
    <property type="entry name" value="PAS_9"/>
    <property type="match status" value="2"/>
</dbReference>
<feature type="non-terminal residue" evidence="3">
    <location>
        <position position="1"/>
    </location>
</feature>
<dbReference type="InterPro" id="IPR001610">
    <property type="entry name" value="PAC"/>
</dbReference>
<dbReference type="CDD" id="cd00130">
    <property type="entry name" value="PAS"/>
    <property type="match status" value="3"/>
</dbReference>
<accession>X0SJ25</accession>
<feature type="domain" description="PAS" evidence="1">
    <location>
        <begin position="338"/>
        <end position="383"/>
    </location>
</feature>
<reference evidence="3" key="1">
    <citation type="journal article" date="2014" name="Front. Microbiol.">
        <title>High frequency of phylogenetically diverse reductive dehalogenase-homologous genes in deep subseafloor sedimentary metagenomes.</title>
        <authorList>
            <person name="Kawai M."/>
            <person name="Futagami T."/>
            <person name="Toyoda A."/>
            <person name="Takaki Y."/>
            <person name="Nishi S."/>
            <person name="Hori S."/>
            <person name="Arai W."/>
            <person name="Tsubouchi T."/>
            <person name="Morono Y."/>
            <person name="Uchiyama I."/>
            <person name="Ito T."/>
            <person name="Fujiyama A."/>
            <person name="Inagaki F."/>
            <person name="Takami H."/>
        </authorList>
    </citation>
    <scope>NUCLEOTIDE SEQUENCE</scope>
    <source>
        <strain evidence="3">Expedition CK06-06</strain>
    </source>
</reference>
<feature type="domain" description="PAC" evidence="2">
    <location>
        <begin position="286"/>
        <end position="337"/>
    </location>
</feature>
<dbReference type="InterPro" id="IPR013767">
    <property type="entry name" value="PAS_fold"/>
</dbReference>
<evidence type="ECO:0008006" key="4">
    <source>
        <dbReference type="Google" id="ProtNLM"/>
    </source>
</evidence>
<feature type="domain" description="PAS" evidence="1">
    <location>
        <begin position="212"/>
        <end position="282"/>
    </location>
</feature>
<feature type="domain" description="PAS" evidence="1">
    <location>
        <begin position="87"/>
        <end position="133"/>
    </location>
</feature>
<dbReference type="GO" id="GO:0006355">
    <property type="term" value="P:regulation of DNA-templated transcription"/>
    <property type="evidence" value="ECO:0007669"/>
    <property type="project" value="InterPro"/>
</dbReference>
<dbReference type="InterPro" id="IPR013656">
    <property type="entry name" value="PAS_4"/>
</dbReference>
<dbReference type="InterPro" id="IPR035965">
    <property type="entry name" value="PAS-like_dom_sf"/>
</dbReference>
<dbReference type="SMART" id="SM00086">
    <property type="entry name" value="PAC"/>
    <property type="match status" value="3"/>
</dbReference>
<feature type="non-terminal residue" evidence="3">
    <location>
        <position position="478"/>
    </location>
</feature>
<dbReference type="InterPro" id="IPR000700">
    <property type="entry name" value="PAS-assoc_C"/>
</dbReference>
<dbReference type="InterPro" id="IPR000014">
    <property type="entry name" value="PAS"/>
</dbReference>
<dbReference type="Gene3D" id="3.30.450.20">
    <property type="entry name" value="PAS domain"/>
    <property type="match status" value="4"/>
</dbReference>
<feature type="domain" description="PAC" evidence="2">
    <location>
        <begin position="409"/>
        <end position="459"/>
    </location>
</feature>
<feature type="domain" description="PAC" evidence="2">
    <location>
        <begin position="159"/>
        <end position="211"/>
    </location>
</feature>